<reference evidence="2" key="1">
    <citation type="journal article" date="2020" name="Stud. Mycol.">
        <title>101 Dothideomycetes genomes: a test case for predicting lifestyles and emergence of pathogens.</title>
        <authorList>
            <person name="Haridas S."/>
            <person name="Albert R."/>
            <person name="Binder M."/>
            <person name="Bloem J."/>
            <person name="Labutti K."/>
            <person name="Salamov A."/>
            <person name="Andreopoulos B."/>
            <person name="Baker S."/>
            <person name="Barry K."/>
            <person name="Bills G."/>
            <person name="Bluhm B."/>
            <person name="Cannon C."/>
            <person name="Castanera R."/>
            <person name="Culley D."/>
            <person name="Daum C."/>
            <person name="Ezra D."/>
            <person name="Gonzalez J."/>
            <person name="Henrissat B."/>
            <person name="Kuo A."/>
            <person name="Liang C."/>
            <person name="Lipzen A."/>
            <person name="Lutzoni F."/>
            <person name="Magnuson J."/>
            <person name="Mondo S."/>
            <person name="Nolan M."/>
            <person name="Ohm R."/>
            <person name="Pangilinan J."/>
            <person name="Park H.-J."/>
            <person name="Ramirez L."/>
            <person name="Alfaro M."/>
            <person name="Sun H."/>
            <person name="Tritt A."/>
            <person name="Yoshinaga Y."/>
            <person name="Zwiers L.-H."/>
            <person name="Turgeon B."/>
            <person name="Goodwin S."/>
            <person name="Spatafora J."/>
            <person name="Crous P."/>
            <person name="Grigoriev I."/>
        </authorList>
    </citation>
    <scope>NUCLEOTIDE SEQUENCE</scope>
    <source>
        <strain evidence="2">CBS 113979</strain>
    </source>
</reference>
<evidence type="ECO:0000256" key="1">
    <source>
        <dbReference type="SAM" id="MobiDB-lite"/>
    </source>
</evidence>
<feature type="compositionally biased region" description="Acidic residues" evidence="1">
    <location>
        <begin position="482"/>
        <end position="496"/>
    </location>
</feature>
<dbReference type="EMBL" id="ML977140">
    <property type="protein sequence ID" value="KAF1991255.1"/>
    <property type="molecule type" value="Genomic_DNA"/>
</dbReference>
<keyword evidence="3" id="KW-1185">Reference proteome</keyword>
<protein>
    <recommendedName>
        <fullName evidence="4">PHD-type domain-containing protein</fullName>
    </recommendedName>
</protein>
<feature type="compositionally biased region" description="Basic and acidic residues" evidence="1">
    <location>
        <begin position="497"/>
        <end position="509"/>
    </location>
</feature>
<organism evidence="2 3">
    <name type="scientific">Aulographum hederae CBS 113979</name>
    <dbReference type="NCBI Taxonomy" id="1176131"/>
    <lineage>
        <taxon>Eukaryota</taxon>
        <taxon>Fungi</taxon>
        <taxon>Dikarya</taxon>
        <taxon>Ascomycota</taxon>
        <taxon>Pezizomycotina</taxon>
        <taxon>Dothideomycetes</taxon>
        <taxon>Pleosporomycetidae</taxon>
        <taxon>Aulographales</taxon>
        <taxon>Aulographaceae</taxon>
    </lineage>
</organism>
<accession>A0A6G1HDM0</accession>
<evidence type="ECO:0000313" key="2">
    <source>
        <dbReference type="EMBL" id="KAF1991255.1"/>
    </source>
</evidence>
<dbReference type="Proteomes" id="UP000800041">
    <property type="component" value="Unassembled WGS sequence"/>
</dbReference>
<dbReference type="SUPFAM" id="SSF57903">
    <property type="entry name" value="FYVE/PHD zinc finger"/>
    <property type="match status" value="1"/>
</dbReference>
<feature type="compositionally biased region" description="Acidic residues" evidence="1">
    <location>
        <begin position="461"/>
        <end position="472"/>
    </location>
</feature>
<name>A0A6G1HDM0_9PEZI</name>
<evidence type="ECO:0008006" key="4">
    <source>
        <dbReference type="Google" id="ProtNLM"/>
    </source>
</evidence>
<evidence type="ECO:0000313" key="3">
    <source>
        <dbReference type="Proteomes" id="UP000800041"/>
    </source>
</evidence>
<feature type="compositionally biased region" description="Basic and acidic residues" evidence="1">
    <location>
        <begin position="37"/>
        <end position="53"/>
    </location>
</feature>
<dbReference type="AlphaFoldDB" id="A0A6G1HDM0"/>
<feature type="compositionally biased region" description="Basic and acidic residues" evidence="1">
    <location>
        <begin position="60"/>
        <end position="78"/>
    </location>
</feature>
<feature type="region of interest" description="Disordered" evidence="1">
    <location>
        <begin position="1"/>
        <end position="134"/>
    </location>
</feature>
<feature type="region of interest" description="Disordered" evidence="1">
    <location>
        <begin position="448"/>
        <end position="558"/>
    </location>
</feature>
<dbReference type="InterPro" id="IPR011011">
    <property type="entry name" value="Znf_FYVE_PHD"/>
</dbReference>
<proteinExistence type="predicted"/>
<sequence length="620" mass="69376">MQESAEGVGEHHHTRRVQCTEQVGQLDLHGPNEVEAEASRELVEETADRDCLETHQSQNAERDGSEETERPMTEENGQKKQKHAPKAIRQETLIDSSQHKPRQLSILSQDSVSARPDSHVRRASHGRSTATKEFSGSVLNETVVRMFRVGDTRSSRRGNECSNPMCDLKPKRVAAGRKKMEKVWEDPIVQCSGWILQRKCSVTCKQAFHFECLETRVPQAIQDDGTCEYLWYCPDCTRAMEILPGEDAPQTHDEKEMNLGWSILRREHSSHKVSPCKVCGLVVRSDTSIFICPQCGSLEHNVCTDHLRVTTKNGTRVHQCVVCTEAAAHRTRSEPVEEVAQNRRKPSIQDIVQKEPDGGIMLHEEIEEEDSGSENDGLPAHMEVLCLGCGKTIHGADPTTFCANEACTQAGPWHINCAQQDWEVENCRENMKGLRDNTLVCGDCSRAQKEKQRHRSRAQEQDESGEDDDDNADGSYQGDGSSDGEDNSSEEEDEPEELAKPHNKDDRRRQSNTTTMKPGSKDKEPLGRDEKQHGQCDMLNMATDGEERELEMSSHSPQVNVMENLEDATAGNCEDIGMKKLATHKGTKRSASISSLPGRKKARGEYEKPLLLQVGMECIS</sequence>
<gene>
    <name evidence="2" type="ORF">K402DRAFT_174019</name>
</gene>
<feature type="compositionally biased region" description="Basic and acidic residues" evidence="1">
    <location>
        <begin position="519"/>
        <end position="534"/>
    </location>
</feature>